<organism evidence="2 3">
    <name type="scientific">Streptomyces europaeiscabiei</name>
    <dbReference type="NCBI Taxonomy" id="146819"/>
    <lineage>
        <taxon>Bacteria</taxon>
        <taxon>Bacillati</taxon>
        <taxon>Actinomycetota</taxon>
        <taxon>Actinomycetes</taxon>
        <taxon>Kitasatosporales</taxon>
        <taxon>Streptomycetaceae</taxon>
        <taxon>Streptomyces</taxon>
    </lineage>
</organism>
<protein>
    <submittedName>
        <fullName evidence="2">Uncharacterized protein</fullName>
    </submittedName>
</protein>
<gene>
    <name evidence="2" type="ORF">PV662_46280</name>
</gene>
<sequence length="86" mass="9187">MHPRSASPRGHPHPHAAIVDADDGHPQDDATAMCLDWHGTSHSGRDAATGADLTDASARSRTAAPHRRLRTVRDGTHHSTYGAVHD</sequence>
<name>A0ABU4NYA3_9ACTN</name>
<evidence type="ECO:0000313" key="3">
    <source>
        <dbReference type="Proteomes" id="UP001271274"/>
    </source>
</evidence>
<accession>A0ABU4NYA3</accession>
<proteinExistence type="predicted"/>
<feature type="region of interest" description="Disordered" evidence="1">
    <location>
        <begin position="1"/>
        <end position="86"/>
    </location>
</feature>
<reference evidence="2 3" key="1">
    <citation type="journal article" date="2023" name="Microb. Genom.">
        <title>Mesoterricola silvestris gen. nov., sp. nov., Mesoterricola sediminis sp. nov., Geothrix oryzae sp. nov., Geothrix edaphica sp. nov., Geothrix rubra sp. nov., and Geothrix limicola sp. nov., six novel members of Acidobacteriota isolated from soils.</title>
        <authorList>
            <person name="Weisberg A.J."/>
            <person name="Pearce E."/>
            <person name="Kramer C.G."/>
            <person name="Chang J.H."/>
            <person name="Clarke C.R."/>
        </authorList>
    </citation>
    <scope>NUCLEOTIDE SEQUENCE [LARGE SCALE GENOMIC DNA]</scope>
    <source>
        <strain evidence="2 3">ID09-01A</strain>
    </source>
</reference>
<evidence type="ECO:0000256" key="1">
    <source>
        <dbReference type="SAM" id="MobiDB-lite"/>
    </source>
</evidence>
<keyword evidence="3" id="KW-1185">Reference proteome</keyword>
<dbReference type="Proteomes" id="UP001271274">
    <property type="component" value="Unassembled WGS sequence"/>
</dbReference>
<dbReference type="RefSeq" id="WP_240439369.1">
    <property type="nucleotide sequence ID" value="NZ_JARAUR010000056.1"/>
</dbReference>
<evidence type="ECO:0000313" key="2">
    <source>
        <dbReference type="EMBL" id="MDX3706963.1"/>
    </source>
</evidence>
<comment type="caution">
    <text evidence="2">The sequence shown here is derived from an EMBL/GenBank/DDBJ whole genome shotgun (WGS) entry which is preliminary data.</text>
</comment>
<dbReference type="EMBL" id="JARAYU010000038">
    <property type="protein sequence ID" value="MDX3706963.1"/>
    <property type="molecule type" value="Genomic_DNA"/>
</dbReference>